<dbReference type="SUPFAM" id="SSF56219">
    <property type="entry name" value="DNase I-like"/>
    <property type="match status" value="1"/>
</dbReference>
<dbReference type="STRING" id="471704.A0A151J3S0"/>
<protein>
    <recommendedName>
        <fullName evidence="1">Endonuclease/exonuclease/phosphatase domain-containing protein</fullName>
    </recommendedName>
</protein>
<accession>A0A151J3S0</accession>
<name>A0A151J3S0_9HYME</name>
<dbReference type="EMBL" id="KQ980254">
    <property type="protein sequence ID" value="KYN17081.1"/>
    <property type="molecule type" value="Genomic_DNA"/>
</dbReference>
<evidence type="ECO:0000313" key="2">
    <source>
        <dbReference type="EMBL" id="KYN17081.1"/>
    </source>
</evidence>
<sequence>MKFSGFNLFFKSSQGTSGGIVILSKRHLNVYLINNINCRSNNIDVIGIKICNVIPNINVVAVYRRPYNVDNYDAWNDIFGFDYQGVNTLIVGDFNAHNSIWNCFDTDKNGENLSKSAGDNGYFCLNFDTMTRIGDIRQRSSNLDLIFCSIGILGIADYQQLQDSWGSDHFPVWLEINIKKETYMKRNNRISIKKTDWTKYYVWLDNRVENLRQEMVNVVDLESKYSTFLKYIKAAVFHKVICPVRNDNGIDVESTSIRRQFDIDSMSIPLSFLTGLARFTRCINRPCTRDYGEWQCARALFEVSRKILTQSYKRFSYFYCYGYYTPSGPITNVVKGDSPRHN</sequence>
<evidence type="ECO:0000259" key="1">
    <source>
        <dbReference type="Pfam" id="PF14529"/>
    </source>
</evidence>
<gene>
    <name evidence="2" type="ORF">ALC57_10645</name>
</gene>
<keyword evidence="3" id="KW-1185">Reference proteome</keyword>
<organism evidence="2 3">
    <name type="scientific">Trachymyrmex cornetzi</name>
    <dbReference type="NCBI Taxonomy" id="471704"/>
    <lineage>
        <taxon>Eukaryota</taxon>
        <taxon>Metazoa</taxon>
        <taxon>Ecdysozoa</taxon>
        <taxon>Arthropoda</taxon>
        <taxon>Hexapoda</taxon>
        <taxon>Insecta</taxon>
        <taxon>Pterygota</taxon>
        <taxon>Neoptera</taxon>
        <taxon>Endopterygota</taxon>
        <taxon>Hymenoptera</taxon>
        <taxon>Apocrita</taxon>
        <taxon>Aculeata</taxon>
        <taxon>Formicoidea</taxon>
        <taxon>Formicidae</taxon>
        <taxon>Myrmicinae</taxon>
        <taxon>Trachymyrmex</taxon>
    </lineage>
</organism>
<dbReference type="AlphaFoldDB" id="A0A151J3S0"/>
<reference evidence="2 3" key="1">
    <citation type="submission" date="2015-09" db="EMBL/GenBank/DDBJ databases">
        <title>Trachymyrmex cornetzi WGS genome.</title>
        <authorList>
            <person name="Nygaard S."/>
            <person name="Hu H."/>
            <person name="Boomsma J."/>
            <person name="Zhang G."/>
        </authorList>
    </citation>
    <scope>NUCLEOTIDE SEQUENCE [LARGE SCALE GENOMIC DNA]</scope>
    <source>
        <strain evidence="2">Tcor2-1</strain>
        <tissue evidence="2">Whole body</tissue>
    </source>
</reference>
<dbReference type="GO" id="GO:0003824">
    <property type="term" value="F:catalytic activity"/>
    <property type="evidence" value="ECO:0007669"/>
    <property type="project" value="InterPro"/>
</dbReference>
<dbReference type="Pfam" id="PF14529">
    <property type="entry name" value="Exo_endo_phos_2"/>
    <property type="match status" value="1"/>
</dbReference>
<feature type="domain" description="Endonuclease/exonuclease/phosphatase" evidence="1">
    <location>
        <begin position="57"/>
        <end position="172"/>
    </location>
</feature>
<evidence type="ECO:0000313" key="3">
    <source>
        <dbReference type="Proteomes" id="UP000078492"/>
    </source>
</evidence>
<dbReference type="InterPro" id="IPR036691">
    <property type="entry name" value="Endo/exonu/phosph_ase_sf"/>
</dbReference>
<dbReference type="InterPro" id="IPR005135">
    <property type="entry name" value="Endo/exonuclease/phosphatase"/>
</dbReference>
<dbReference type="Proteomes" id="UP000078492">
    <property type="component" value="Unassembled WGS sequence"/>
</dbReference>
<dbReference type="Gene3D" id="3.60.10.10">
    <property type="entry name" value="Endonuclease/exonuclease/phosphatase"/>
    <property type="match status" value="1"/>
</dbReference>
<proteinExistence type="predicted"/>